<protein>
    <recommendedName>
        <fullName evidence="2">DEAD/DEAH-box helicase domain-containing protein</fullName>
    </recommendedName>
</protein>
<sequence length="197" mass="22058">MAEDSWALAVDFQEATTPSFQFQFSNKINRIRGPLNVKEDLFKRAKFPLAGNERGEGDGDKVDLAEQSLLNKLIRHSLVKNRNQVEVQQADPNSPLFSVKTFQELRLAFNVRKPELLQGVFHMGFNRPSRIQENALPLMLAEPHQNLIAQSQSGTGKTAAFALAMLSHVNPDNTWTQVSRTPSEHPTPPVPGVFNED</sequence>
<name>A0A315W9Q1_GAMAF</name>
<proteinExistence type="predicted"/>
<evidence type="ECO:0000313" key="3">
    <source>
        <dbReference type="EMBL" id="PWA31732.1"/>
    </source>
</evidence>
<feature type="domain" description="DEAD/DEAH-box helicase" evidence="2">
    <location>
        <begin position="130"/>
        <end position="171"/>
    </location>
</feature>
<dbReference type="Pfam" id="PF00270">
    <property type="entry name" value="DEAD"/>
    <property type="match status" value="1"/>
</dbReference>
<dbReference type="SUPFAM" id="SSF52540">
    <property type="entry name" value="P-loop containing nucleoside triphosphate hydrolases"/>
    <property type="match status" value="1"/>
</dbReference>
<dbReference type="PANTHER" id="PTHR47958">
    <property type="entry name" value="ATP-DEPENDENT RNA HELICASE DBP3"/>
    <property type="match status" value="1"/>
</dbReference>
<dbReference type="InterPro" id="IPR011545">
    <property type="entry name" value="DEAD/DEAH_box_helicase_dom"/>
</dbReference>
<organism evidence="3 4">
    <name type="scientific">Gambusia affinis</name>
    <name type="common">Western mosquitofish</name>
    <name type="synonym">Heterandria affinis</name>
    <dbReference type="NCBI Taxonomy" id="33528"/>
    <lineage>
        <taxon>Eukaryota</taxon>
        <taxon>Metazoa</taxon>
        <taxon>Chordata</taxon>
        <taxon>Craniata</taxon>
        <taxon>Vertebrata</taxon>
        <taxon>Euteleostomi</taxon>
        <taxon>Actinopterygii</taxon>
        <taxon>Neopterygii</taxon>
        <taxon>Teleostei</taxon>
        <taxon>Neoteleostei</taxon>
        <taxon>Acanthomorphata</taxon>
        <taxon>Ovalentaria</taxon>
        <taxon>Atherinomorphae</taxon>
        <taxon>Cyprinodontiformes</taxon>
        <taxon>Poeciliidae</taxon>
        <taxon>Poeciliinae</taxon>
        <taxon>Gambusia</taxon>
    </lineage>
</organism>
<evidence type="ECO:0000259" key="2">
    <source>
        <dbReference type="Pfam" id="PF00270"/>
    </source>
</evidence>
<dbReference type="InterPro" id="IPR027417">
    <property type="entry name" value="P-loop_NTPase"/>
</dbReference>
<dbReference type="Gene3D" id="3.40.50.300">
    <property type="entry name" value="P-loop containing nucleotide triphosphate hydrolases"/>
    <property type="match status" value="1"/>
</dbReference>
<evidence type="ECO:0000313" key="4">
    <source>
        <dbReference type="Proteomes" id="UP000250572"/>
    </source>
</evidence>
<dbReference type="EMBL" id="NHOQ01000244">
    <property type="protein sequence ID" value="PWA31732.1"/>
    <property type="molecule type" value="Genomic_DNA"/>
</dbReference>
<dbReference type="GO" id="GO:0003676">
    <property type="term" value="F:nucleic acid binding"/>
    <property type="evidence" value="ECO:0007669"/>
    <property type="project" value="InterPro"/>
</dbReference>
<evidence type="ECO:0000256" key="1">
    <source>
        <dbReference type="SAM" id="MobiDB-lite"/>
    </source>
</evidence>
<comment type="caution">
    <text evidence="3">The sequence shown here is derived from an EMBL/GenBank/DDBJ whole genome shotgun (WGS) entry which is preliminary data.</text>
</comment>
<reference evidence="3 4" key="1">
    <citation type="journal article" date="2018" name="G3 (Bethesda)">
        <title>A High-Quality Reference Genome for the Invasive Mosquitofish Gambusia affinis Using a Chicago Library.</title>
        <authorList>
            <person name="Hoffberg S.L."/>
            <person name="Troendle N.J."/>
            <person name="Glenn T.C."/>
            <person name="Mahmud O."/>
            <person name="Louha S."/>
            <person name="Chalopin D."/>
            <person name="Bennetzen J.L."/>
            <person name="Mauricio R."/>
        </authorList>
    </citation>
    <scope>NUCLEOTIDE SEQUENCE [LARGE SCALE GENOMIC DNA]</scope>
    <source>
        <strain evidence="3">NE01/NJP1002.9</strain>
        <tissue evidence="3">Muscle</tissue>
    </source>
</reference>
<dbReference type="Proteomes" id="UP000250572">
    <property type="component" value="Unassembled WGS sequence"/>
</dbReference>
<feature type="region of interest" description="Disordered" evidence="1">
    <location>
        <begin position="174"/>
        <end position="197"/>
    </location>
</feature>
<dbReference type="AlphaFoldDB" id="A0A315W9Q1"/>
<gene>
    <name evidence="3" type="ORF">CCH79_00006416</name>
</gene>
<dbReference type="GO" id="GO:0005524">
    <property type="term" value="F:ATP binding"/>
    <property type="evidence" value="ECO:0007669"/>
    <property type="project" value="InterPro"/>
</dbReference>
<accession>A0A315W9Q1</accession>
<dbReference type="Gene3D" id="6.10.250.2170">
    <property type="match status" value="1"/>
</dbReference>
<keyword evidence="4" id="KW-1185">Reference proteome</keyword>